<protein>
    <submittedName>
        <fullName evidence="1">Uncharacterized protein</fullName>
    </submittedName>
</protein>
<dbReference type="RefSeq" id="WP_100759081.1">
    <property type="nucleotide sequence ID" value="NZ_NPDT01000004.1"/>
</dbReference>
<proteinExistence type="predicted"/>
<dbReference type="EMBL" id="NPDT01000004">
    <property type="protein sequence ID" value="PJZ65622.1"/>
    <property type="molecule type" value="Genomic_DNA"/>
</dbReference>
<organism evidence="1 2">
    <name type="scientific">Leptospira wolffii</name>
    <dbReference type="NCBI Taxonomy" id="409998"/>
    <lineage>
        <taxon>Bacteria</taxon>
        <taxon>Pseudomonadati</taxon>
        <taxon>Spirochaetota</taxon>
        <taxon>Spirochaetia</taxon>
        <taxon>Leptospirales</taxon>
        <taxon>Leptospiraceae</taxon>
        <taxon>Leptospira</taxon>
    </lineage>
</organism>
<comment type="caution">
    <text evidence="1">The sequence shown here is derived from an EMBL/GenBank/DDBJ whole genome shotgun (WGS) entry which is preliminary data.</text>
</comment>
<gene>
    <name evidence="1" type="ORF">CH371_11875</name>
</gene>
<accession>A0A2M9ZBA1</accession>
<reference evidence="1 2" key="1">
    <citation type="submission" date="2017-07" db="EMBL/GenBank/DDBJ databases">
        <title>Leptospira spp. isolated from tropical soils.</title>
        <authorList>
            <person name="Thibeaux R."/>
            <person name="Iraola G."/>
            <person name="Ferres I."/>
            <person name="Bierque E."/>
            <person name="Girault D."/>
            <person name="Soupe-Gilbert M.-E."/>
            <person name="Picardeau M."/>
            <person name="Goarant C."/>
        </authorList>
    </citation>
    <scope>NUCLEOTIDE SEQUENCE [LARGE SCALE GENOMIC DNA]</scope>
    <source>
        <strain evidence="1 2">FH2-C-A2</strain>
    </source>
</reference>
<dbReference type="AlphaFoldDB" id="A0A2M9ZBA1"/>
<sequence>MQLSVTETEWPEITLRHPDWDKKNVGAPTSASSAEALRIKAKILDNYSGSILTHLKPGECFRADLFGNFVFRSPRFDWINEEGITEREERLLRLFFQELLEELKGKVVWDSELFYLCSAFLLCEERIQEYKELLDSFAEGLEEAKEGRRLLFYLGLLPQGEIPKYEGKDLKEKIAYAHKTRGLNPEEQNELFDKVVSSEANSLLGLAFHYFREKTTGLRNVSVLETMIARKIRAFKAPEREVFLRQYEVRHSIWDRFFLIKKIQPRDKVAEWVRNEKKRNGREELSETLRDSIQEGTDESLYERFRILKEQGLAHTLRPFELLVIWNSTLASDLDAELLGLRSQTVSYLGERALAVQAFKDKKFEVFQERSLSTGRFQYSPEMIYLKAISFLETGKVEEGVRLMESLVYKFPQSDFLRLVLDRYRKKS</sequence>
<name>A0A2M9ZBA1_9LEPT</name>
<evidence type="ECO:0000313" key="2">
    <source>
        <dbReference type="Proteomes" id="UP000231912"/>
    </source>
</evidence>
<dbReference type="Proteomes" id="UP000231912">
    <property type="component" value="Unassembled WGS sequence"/>
</dbReference>
<evidence type="ECO:0000313" key="1">
    <source>
        <dbReference type="EMBL" id="PJZ65622.1"/>
    </source>
</evidence>